<reference evidence="1 2" key="1">
    <citation type="submission" date="2023-03" db="EMBL/GenBank/DDBJ databases">
        <title>High recombination rates correlate with genetic variation in Cardiocondyla obscurior ants.</title>
        <authorList>
            <person name="Errbii M."/>
        </authorList>
    </citation>
    <scope>NUCLEOTIDE SEQUENCE [LARGE SCALE GENOMIC DNA]</scope>
    <source>
        <strain evidence="1">Alpha-2009</strain>
        <tissue evidence="1">Whole body</tissue>
    </source>
</reference>
<dbReference type="Proteomes" id="UP001430953">
    <property type="component" value="Unassembled WGS sequence"/>
</dbReference>
<evidence type="ECO:0000313" key="1">
    <source>
        <dbReference type="EMBL" id="KAL0115109.1"/>
    </source>
</evidence>
<comment type="caution">
    <text evidence="1">The sequence shown here is derived from an EMBL/GenBank/DDBJ whole genome shotgun (WGS) entry which is preliminary data.</text>
</comment>
<dbReference type="EMBL" id="JADYXP020000010">
    <property type="protein sequence ID" value="KAL0115109.1"/>
    <property type="molecule type" value="Genomic_DNA"/>
</dbReference>
<accession>A0AAW2FKA6</accession>
<dbReference type="AlphaFoldDB" id="A0AAW2FKA6"/>
<sequence length="128" mass="14683">MKSKQFRSYFLAARRKPLYCTAKLIPEASLAGNAYTLCSYVNLPVIGFSLCFCKSTTDVTSIRHETLPLRHLENLRIKRFVDADEREEEKKIIRLFPAIKGSPLPRSSRLARRDDTRPLVSHTAARVF</sequence>
<protein>
    <submittedName>
        <fullName evidence="1">Uncharacterized protein</fullName>
    </submittedName>
</protein>
<gene>
    <name evidence="1" type="ORF">PUN28_010592</name>
</gene>
<name>A0AAW2FKA6_9HYME</name>
<keyword evidence="2" id="KW-1185">Reference proteome</keyword>
<evidence type="ECO:0000313" key="2">
    <source>
        <dbReference type="Proteomes" id="UP001430953"/>
    </source>
</evidence>
<proteinExistence type="predicted"/>
<organism evidence="1 2">
    <name type="scientific">Cardiocondyla obscurior</name>
    <dbReference type="NCBI Taxonomy" id="286306"/>
    <lineage>
        <taxon>Eukaryota</taxon>
        <taxon>Metazoa</taxon>
        <taxon>Ecdysozoa</taxon>
        <taxon>Arthropoda</taxon>
        <taxon>Hexapoda</taxon>
        <taxon>Insecta</taxon>
        <taxon>Pterygota</taxon>
        <taxon>Neoptera</taxon>
        <taxon>Endopterygota</taxon>
        <taxon>Hymenoptera</taxon>
        <taxon>Apocrita</taxon>
        <taxon>Aculeata</taxon>
        <taxon>Formicoidea</taxon>
        <taxon>Formicidae</taxon>
        <taxon>Myrmicinae</taxon>
        <taxon>Cardiocondyla</taxon>
    </lineage>
</organism>